<evidence type="ECO:0000313" key="2">
    <source>
        <dbReference type="EMBL" id="KUL45614.1"/>
    </source>
</evidence>
<dbReference type="RefSeq" id="WP_059148169.1">
    <property type="nucleotide sequence ID" value="NZ_LLZJ01000401.1"/>
</dbReference>
<accession>A0A0X3VM02</accession>
<dbReference type="AlphaFoldDB" id="A0A0X3VM02"/>
<dbReference type="Pfam" id="PF00144">
    <property type="entry name" value="Beta-lactamase"/>
    <property type="match status" value="1"/>
</dbReference>
<dbReference type="InterPro" id="IPR001466">
    <property type="entry name" value="Beta-lactam-related"/>
</dbReference>
<dbReference type="Gene3D" id="3.40.710.10">
    <property type="entry name" value="DD-peptidase/beta-lactamase superfamily"/>
    <property type="match status" value="1"/>
</dbReference>
<evidence type="ECO:0000259" key="1">
    <source>
        <dbReference type="Pfam" id="PF00144"/>
    </source>
</evidence>
<comment type="caution">
    <text evidence="2">The sequence shown here is derived from an EMBL/GenBank/DDBJ whole genome shotgun (WGS) entry which is preliminary data.</text>
</comment>
<dbReference type="InterPro" id="IPR012338">
    <property type="entry name" value="Beta-lactam/transpept-like"/>
</dbReference>
<protein>
    <recommendedName>
        <fullName evidence="1">Beta-lactamase-related domain-containing protein</fullName>
    </recommendedName>
</protein>
<feature type="domain" description="Beta-lactamase-related" evidence="1">
    <location>
        <begin position="20"/>
        <end position="341"/>
    </location>
</feature>
<dbReference type="SUPFAM" id="SSF56601">
    <property type="entry name" value="beta-lactamase/transpeptidase-like"/>
    <property type="match status" value="1"/>
</dbReference>
<dbReference type="GeneID" id="97430151"/>
<dbReference type="InterPro" id="IPR050491">
    <property type="entry name" value="AmpC-like"/>
</dbReference>
<evidence type="ECO:0000313" key="3">
    <source>
        <dbReference type="Proteomes" id="UP000053413"/>
    </source>
</evidence>
<dbReference type="PANTHER" id="PTHR46825:SF7">
    <property type="entry name" value="D-ALANYL-D-ALANINE CARBOXYPEPTIDASE"/>
    <property type="match status" value="1"/>
</dbReference>
<reference evidence="3" key="1">
    <citation type="submission" date="2015-10" db="EMBL/GenBank/DDBJ databases">
        <authorList>
            <person name="Ju K.-S."/>
            <person name="Doroghazi J.R."/>
            <person name="Metcalf W.W."/>
        </authorList>
    </citation>
    <scope>NUCLEOTIDE SEQUENCE [LARGE SCALE GENOMIC DNA]</scope>
    <source>
        <strain evidence="3">NRRL F-8817</strain>
    </source>
</reference>
<dbReference type="Proteomes" id="UP000053413">
    <property type="component" value="Unassembled WGS sequence"/>
</dbReference>
<organism evidence="2 3">
    <name type="scientific">Streptomyces violaceusniger</name>
    <dbReference type="NCBI Taxonomy" id="68280"/>
    <lineage>
        <taxon>Bacteria</taxon>
        <taxon>Bacillati</taxon>
        <taxon>Actinomycetota</taxon>
        <taxon>Actinomycetes</taxon>
        <taxon>Kitasatosporales</taxon>
        <taxon>Streptomycetaceae</taxon>
        <taxon>Streptomyces</taxon>
        <taxon>Streptomyces violaceusniger group</taxon>
    </lineage>
</organism>
<gene>
    <name evidence="2" type="ORF">ADL28_36990</name>
</gene>
<dbReference type="PANTHER" id="PTHR46825">
    <property type="entry name" value="D-ALANYL-D-ALANINE-CARBOXYPEPTIDASE/ENDOPEPTIDASE AMPH"/>
    <property type="match status" value="1"/>
</dbReference>
<dbReference type="OrthoDB" id="5177574at2"/>
<name>A0A0X3VM02_STRVO</name>
<proteinExistence type="predicted"/>
<dbReference type="EMBL" id="LLZJ01000401">
    <property type="protein sequence ID" value="KUL45614.1"/>
    <property type="molecule type" value="Genomic_DNA"/>
</dbReference>
<sequence length="350" mass="37261">MTTLPRELSPTVAAVFAAVDAERQRLGVPGAVVAVRSPDAEPWSVALGVRDIATDEPLAVDAVLRVGSVTKTIVATVVLRLTERGELGLDDDILAHLPHVRVPSGVTVRRLLDMTAGLPEYTTEEFMEISHTTPDRVWGPQELLDLAFREPHRFAPGSSWDYCNAGYILLGMLAEHVTGDLVEDLARKLVLDPLGLHDTSLPPRSAAGTSLPDATVRGYHRVGAELVDTTDVNPSWAWTAGNAISTADDLVVLVEALVRGDLLAEETQRARLAGVPVPGTDWSYGLGIANFGGIWGHNGELPGFQAFAGHEPGTGRTIVVLANVDKSTDEVNPADTLAALVRRHLAPGTA</sequence>